<dbReference type="GO" id="GO:0016829">
    <property type="term" value="F:lyase activity"/>
    <property type="evidence" value="ECO:0007669"/>
    <property type="project" value="UniProtKB-KW"/>
</dbReference>
<evidence type="ECO:0000313" key="3">
    <source>
        <dbReference type="Proteomes" id="UP000646911"/>
    </source>
</evidence>
<proteinExistence type="predicted"/>
<keyword evidence="2" id="KW-0456">Lyase</keyword>
<dbReference type="Gene3D" id="2.60.120.200">
    <property type="match status" value="1"/>
</dbReference>
<dbReference type="Proteomes" id="UP000646911">
    <property type="component" value="Unassembled WGS sequence"/>
</dbReference>
<protein>
    <submittedName>
        <fullName evidence="2">Heparin lyase I family protein</fullName>
    </submittedName>
</protein>
<sequence>MKKKTSILLITILMSFNCGAQVKTLPANVSFVGDWSAKTERPGRGVWRDLQAWEKDRIVPRDNERFSPDIAVAQIQVKPGDQVGGWSGERAEVSTMQSLNASPLSVNTGSGKEFYGISVKLPADWQPPVATSVDPYPWGIIFQLHGPDNLGTNPAFALCAESDFHINLQTGDILEGGTRTKPKNAVRAQFSNGQLSKGKWVKFMIEVTWAADSSGYLAISRLDEDPSAQWTKVYEGKNIPTLQYAYGRAVGDHYWKTGYYRNRGLTFTSKLLLGPAVRGTSFADVAKAAFGS</sequence>
<comment type="caution">
    <text evidence="2">The sequence shown here is derived from an EMBL/GenBank/DDBJ whole genome shotgun (WGS) entry which is preliminary data.</text>
</comment>
<keyword evidence="3" id="KW-1185">Reference proteome</keyword>
<evidence type="ECO:0000313" key="2">
    <source>
        <dbReference type="EMBL" id="MBC3909392.1"/>
    </source>
</evidence>
<feature type="signal peptide" evidence="1">
    <location>
        <begin position="1"/>
        <end position="20"/>
    </location>
</feature>
<keyword evidence="1" id="KW-0732">Signal</keyword>
<dbReference type="EMBL" id="JACOFX010000010">
    <property type="protein sequence ID" value="MBC3909392.1"/>
    <property type="molecule type" value="Genomic_DNA"/>
</dbReference>
<accession>A0ABR6ZDW0</accession>
<gene>
    <name evidence="2" type="ORF">H8L47_17675</name>
</gene>
<evidence type="ECO:0000256" key="1">
    <source>
        <dbReference type="SAM" id="SignalP"/>
    </source>
</evidence>
<name>A0ABR6ZDW0_9BURK</name>
<reference evidence="2 3" key="1">
    <citation type="submission" date="2020-08" db="EMBL/GenBank/DDBJ databases">
        <title>Novel species isolated from subtropical streams in China.</title>
        <authorList>
            <person name="Lu H."/>
        </authorList>
    </citation>
    <scope>NUCLEOTIDE SEQUENCE [LARGE SCALE GENOMIC DNA]</scope>
    <source>
        <strain evidence="2 3">NL8W</strain>
    </source>
</reference>
<organism evidence="2 3">
    <name type="scientific">Undibacterium umbellatum</name>
    <dbReference type="NCBI Taxonomy" id="2762300"/>
    <lineage>
        <taxon>Bacteria</taxon>
        <taxon>Pseudomonadati</taxon>
        <taxon>Pseudomonadota</taxon>
        <taxon>Betaproteobacteria</taxon>
        <taxon>Burkholderiales</taxon>
        <taxon>Oxalobacteraceae</taxon>
        <taxon>Undibacterium</taxon>
    </lineage>
</organism>
<dbReference type="Pfam" id="PF14099">
    <property type="entry name" value="Polysacc_lyase"/>
    <property type="match status" value="1"/>
</dbReference>
<dbReference type="InterPro" id="IPR025975">
    <property type="entry name" value="Polysacc_lyase"/>
</dbReference>
<feature type="chain" id="PRO_5045679275" evidence="1">
    <location>
        <begin position="21"/>
        <end position="292"/>
    </location>
</feature>